<dbReference type="Proteomes" id="UP001296967">
    <property type="component" value="Unassembled WGS sequence"/>
</dbReference>
<dbReference type="Pfam" id="PF07195">
    <property type="entry name" value="FliD_C"/>
    <property type="match status" value="1"/>
</dbReference>
<dbReference type="InterPro" id="IPR010810">
    <property type="entry name" value="Flagellin_hook_IN_motif"/>
</dbReference>
<dbReference type="InterPro" id="IPR010809">
    <property type="entry name" value="FliD_C"/>
</dbReference>
<reference evidence="8" key="1">
    <citation type="submission" date="2017-05" db="EMBL/GenBank/DDBJ databases">
        <authorList>
            <person name="Imhoff J.F."/>
            <person name="Rahn T."/>
            <person name="Kuenzel S."/>
            <person name="Neulinger S.C."/>
        </authorList>
    </citation>
    <scope>NUCLEOTIDE SEQUENCE</scope>
    <source>
        <strain evidence="8">DSM 4395</strain>
    </source>
</reference>
<organism evidence="8 9">
    <name type="scientific">Halochromatium salexigens</name>
    <name type="common">Chromatium salexigens</name>
    <dbReference type="NCBI Taxonomy" id="49447"/>
    <lineage>
        <taxon>Bacteria</taxon>
        <taxon>Pseudomonadati</taxon>
        <taxon>Pseudomonadota</taxon>
        <taxon>Gammaproteobacteria</taxon>
        <taxon>Chromatiales</taxon>
        <taxon>Chromatiaceae</taxon>
        <taxon>Halochromatium</taxon>
    </lineage>
</organism>
<dbReference type="GO" id="GO:0005576">
    <property type="term" value="C:extracellular region"/>
    <property type="evidence" value="ECO:0007669"/>
    <property type="project" value="UniProtKB-SubCell"/>
</dbReference>
<comment type="caution">
    <text evidence="8">The sequence shown here is derived from an EMBL/GenBank/DDBJ whole genome shotgun (WGS) entry which is preliminary data.</text>
</comment>
<comment type="subunit">
    <text evidence="2 5">Homopentamer.</text>
</comment>
<evidence type="ECO:0000313" key="8">
    <source>
        <dbReference type="EMBL" id="MBK5929715.1"/>
    </source>
</evidence>
<evidence type="ECO:0000256" key="1">
    <source>
        <dbReference type="ARBA" id="ARBA00009764"/>
    </source>
</evidence>
<dbReference type="GO" id="GO:0007155">
    <property type="term" value="P:cell adhesion"/>
    <property type="evidence" value="ECO:0007669"/>
    <property type="project" value="InterPro"/>
</dbReference>
<keyword evidence="8" id="KW-0969">Cilium</keyword>
<evidence type="ECO:0000259" key="7">
    <source>
        <dbReference type="Pfam" id="PF07195"/>
    </source>
</evidence>
<name>A0AAJ0XFI2_HALSE</name>
<dbReference type="InterPro" id="IPR003481">
    <property type="entry name" value="FliD_N"/>
</dbReference>
<evidence type="ECO:0000259" key="6">
    <source>
        <dbReference type="Pfam" id="PF02465"/>
    </source>
</evidence>
<proteinExistence type="inferred from homology"/>
<keyword evidence="9" id="KW-1185">Reference proteome</keyword>
<gene>
    <name evidence="8" type="ORF">CCR82_03990</name>
</gene>
<accession>A0AAJ0XFI2</accession>
<dbReference type="PANTHER" id="PTHR30288:SF0">
    <property type="entry name" value="FLAGELLAR HOOK-ASSOCIATED PROTEIN 2"/>
    <property type="match status" value="1"/>
</dbReference>
<dbReference type="GO" id="GO:0009421">
    <property type="term" value="C:bacterial-type flagellum filament cap"/>
    <property type="evidence" value="ECO:0007669"/>
    <property type="project" value="InterPro"/>
</dbReference>
<dbReference type="RefSeq" id="WP_201244123.1">
    <property type="nucleotide sequence ID" value="NZ_NHSF01000021.1"/>
</dbReference>
<dbReference type="GO" id="GO:0009424">
    <property type="term" value="C:bacterial-type flagellum hook"/>
    <property type="evidence" value="ECO:0007669"/>
    <property type="project" value="UniProtKB-UniRule"/>
</dbReference>
<dbReference type="InterPro" id="IPR040026">
    <property type="entry name" value="FliD"/>
</dbReference>
<evidence type="ECO:0000256" key="4">
    <source>
        <dbReference type="ARBA" id="ARBA00023143"/>
    </source>
</evidence>
<evidence type="ECO:0000256" key="2">
    <source>
        <dbReference type="ARBA" id="ARBA00011255"/>
    </source>
</evidence>
<dbReference type="EMBL" id="NHSF01000021">
    <property type="protein sequence ID" value="MBK5929715.1"/>
    <property type="molecule type" value="Genomic_DNA"/>
</dbReference>
<comment type="function">
    <text evidence="5">Required for morphogenesis and for the elongation of the flagellar filament by facilitating polymerization of the flagellin monomers at the tip of growing filament. Forms a capping structure, which prevents flagellin subunits (transported through the central channel of the flagellum) from leaking out without polymerization at the distal end.</text>
</comment>
<keyword evidence="3" id="KW-0175">Coiled coil</keyword>
<reference evidence="8" key="2">
    <citation type="journal article" date="2020" name="Microorganisms">
        <title>Osmotic Adaptation and Compatible Solute Biosynthesis of Phototrophic Bacteria as Revealed from Genome Analyses.</title>
        <authorList>
            <person name="Imhoff J.F."/>
            <person name="Rahn T."/>
            <person name="Kunzel S."/>
            <person name="Keller A."/>
            <person name="Neulinger S.C."/>
        </authorList>
    </citation>
    <scope>NUCLEOTIDE SEQUENCE</scope>
    <source>
        <strain evidence="8">DSM 4395</strain>
    </source>
</reference>
<evidence type="ECO:0000313" key="9">
    <source>
        <dbReference type="Proteomes" id="UP001296967"/>
    </source>
</evidence>
<dbReference type="GO" id="GO:0071973">
    <property type="term" value="P:bacterial-type flagellum-dependent cell motility"/>
    <property type="evidence" value="ECO:0007669"/>
    <property type="project" value="TreeGrafter"/>
</dbReference>
<keyword evidence="4 5" id="KW-0975">Bacterial flagellum</keyword>
<dbReference type="AlphaFoldDB" id="A0AAJ0XFI2"/>
<keyword evidence="5" id="KW-0964">Secreted</keyword>
<keyword evidence="8" id="KW-0966">Cell projection</keyword>
<dbReference type="Pfam" id="PF02465">
    <property type="entry name" value="FliD_N"/>
    <property type="match status" value="1"/>
</dbReference>
<keyword evidence="8" id="KW-0282">Flagellum</keyword>
<comment type="subcellular location">
    <subcellularLocation>
        <location evidence="5">Secreted</location>
    </subcellularLocation>
    <subcellularLocation>
        <location evidence="5">Bacterial flagellum</location>
    </subcellularLocation>
</comment>
<evidence type="ECO:0000256" key="5">
    <source>
        <dbReference type="RuleBase" id="RU362066"/>
    </source>
</evidence>
<feature type="domain" description="Flagellar hook-associated protein 2 N-terminal" evidence="6">
    <location>
        <begin position="11"/>
        <end position="106"/>
    </location>
</feature>
<comment type="similarity">
    <text evidence="1 5">Belongs to the FliD family.</text>
</comment>
<sequence length="459" mass="48624">MSTITSLGIGSGLDLNGLLDQLRDAERGRLEPLAQQKEAQEAKLSAYGKLQGALSAFQSASSALNSSSLYESVSSNVTGSSVTSAANSDAVPGRYDVTVNDLARSQSIATDGFAEEHTFSEGTLSIETGSGTFEIAVADGDTLATLRDSINDADAGVTASIVNDGSANPFRLVLMTDETGEDAAIQSIDFVDGSGTTIPDEGLTFDGTTGTGEMEEVAEAQNATLKVNGIDITSQGNRVEEAIQGVTLDLAETGDSTVIVERNNRGVRDAVNAFVDNYNSLRETTNELTSFNAETGEAGELLGDSTLRTIESRLRSTLGSGVAEGEFRSLSEIGISLQRDGTLQLDDARLDEVIVNDREALTEFFAGQSQDSGMAGALSQTLSQLLGDSGLLDNARSGVQNRITSIDNRTERMEISIERTIERYRSQFAQLDSMVAEMNQTSSYLTQQFDNLNAMLGGE</sequence>
<feature type="domain" description="Flagellar hook-associated protein 2 C-terminal" evidence="7">
    <location>
        <begin position="220"/>
        <end position="440"/>
    </location>
</feature>
<dbReference type="Pfam" id="PF07196">
    <property type="entry name" value="Flagellin_IN"/>
    <property type="match status" value="1"/>
</dbReference>
<evidence type="ECO:0000256" key="3">
    <source>
        <dbReference type="ARBA" id="ARBA00023054"/>
    </source>
</evidence>
<dbReference type="PANTHER" id="PTHR30288">
    <property type="entry name" value="FLAGELLAR CAP/ASSEMBLY PROTEIN FLID"/>
    <property type="match status" value="1"/>
</dbReference>
<protein>
    <recommendedName>
        <fullName evidence="5">Flagellar hook-associated protein 2</fullName>
        <shortName evidence="5">HAP2</shortName>
    </recommendedName>
    <alternativeName>
        <fullName evidence="5">Flagellar cap protein</fullName>
    </alternativeName>
</protein>